<feature type="transmembrane region" description="Helical" evidence="2">
    <location>
        <begin position="345"/>
        <end position="376"/>
    </location>
</feature>
<keyword evidence="2" id="KW-0472">Membrane</keyword>
<feature type="transmembrane region" description="Helical" evidence="2">
    <location>
        <begin position="68"/>
        <end position="87"/>
    </location>
</feature>
<dbReference type="STRING" id="497965.Cyan7822_2854"/>
<dbReference type="RefSeq" id="WP_013322918.1">
    <property type="nucleotide sequence ID" value="NC_014501.1"/>
</dbReference>
<keyword evidence="5" id="KW-1185">Reference proteome</keyword>
<feature type="transmembrane region" description="Helical" evidence="2">
    <location>
        <begin position="99"/>
        <end position="117"/>
    </location>
</feature>
<evidence type="ECO:0000313" key="5">
    <source>
        <dbReference type="Proteomes" id="UP000008206"/>
    </source>
</evidence>
<name>E0U6Q4_GLOV7</name>
<dbReference type="AlphaFoldDB" id="E0U6Q4"/>
<organism evidence="4 5">
    <name type="scientific">Gloeothece verrucosa (strain PCC 7822)</name>
    <name type="common">Cyanothece sp. (strain PCC 7822)</name>
    <dbReference type="NCBI Taxonomy" id="497965"/>
    <lineage>
        <taxon>Bacteria</taxon>
        <taxon>Bacillati</taxon>
        <taxon>Cyanobacteriota</taxon>
        <taxon>Cyanophyceae</taxon>
        <taxon>Oscillatoriophycideae</taxon>
        <taxon>Chroococcales</taxon>
        <taxon>Aphanothecaceae</taxon>
        <taxon>Gloeothece</taxon>
        <taxon>Gloeothece verrucosa</taxon>
    </lineage>
</organism>
<dbReference type="PROSITE" id="PS50234">
    <property type="entry name" value="VWFA"/>
    <property type="match status" value="1"/>
</dbReference>
<protein>
    <submittedName>
        <fullName evidence="4">von Willebrand factor type A</fullName>
    </submittedName>
</protein>
<sequence>MTKPSADQNPESNNPLQQEVNQDVQISEGDLQCSTAVNNVSNINLRLEIIFISFVFICNLFLSIYFPLTVIILLSIILGIILVIYLRLRWKWRNFRKKILSVSLILLIVFIFLLFLIDNFYKDIDQEEKKYLVYMLDNSGSMGCYEERLKNPTLIDPSTKLCKHSAKTTYKIDEVKNFIKKDLRNRYYNGKRPDFGAIYEIGGATLKTGVCQKRFVNPKKMQAKSLEEFEKDIDRIQANVNGASDLGNAIIDVIKELPNPQKYPDRKPEIILITDGDDNCNKPGNTFRDVIEKLDEGKILKPETQKDYSNLVEYLTHVTIVSTNNSCDSFDFLTQRKAKCIESNYYFIILSIIFPLRHTIISLIILLLIIVIYNGLCLLKKLNKLL</sequence>
<gene>
    <name evidence="4" type="ordered locus">Cyan7822_2854</name>
</gene>
<evidence type="ECO:0000256" key="1">
    <source>
        <dbReference type="SAM" id="Coils"/>
    </source>
</evidence>
<feature type="domain" description="VWFA" evidence="3">
    <location>
        <begin position="131"/>
        <end position="299"/>
    </location>
</feature>
<dbReference type="SUPFAM" id="SSF53300">
    <property type="entry name" value="vWA-like"/>
    <property type="match status" value="1"/>
</dbReference>
<accession>E0U6Q4</accession>
<dbReference type="eggNOG" id="COG2304">
    <property type="taxonomic scope" value="Bacteria"/>
</dbReference>
<dbReference type="Proteomes" id="UP000008206">
    <property type="component" value="Chromosome"/>
</dbReference>
<dbReference type="HOGENOM" id="CLU_715187_0_0_3"/>
<feature type="coiled-coil region" evidence="1">
    <location>
        <begin position="219"/>
        <end position="246"/>
    </location>
</feature>
<keyword evidence="2" id="KW-1133">Transmembrane helix</keyword>
<evidence type="ECO:0000259" key="3">
    <source>
        <dbReference type="PROSITE" id="PS50234"/>
    </source>
</evidence>
<keyword evidence="2" id="KW-0812">Transmembrane</keyword>
<proteinExistence type="predicted"/>
<keyword evidence="1" id="KW-0175">Coiled coil</keyword>
<evidence type="ECO:0000256" key="2">
    <source>
        <dbReference type="SAM" id="Phobius"/>
    </source>
</evidence>
<dbReference type="KEGG" id="cyj:Cyan7822_2854"/>
<evidence type="ECO:0000313" key="4">
    <source>
        <dbReference type="EMBL" id="ADN14813.1"/>
    </source>
</evidence>
<reference evidence="5" key="1">
    <citation type="journal article" date="2011" name="MBio">
        <title>Novel metabolic attributes of the genus Cyanothece, comprising a group of unicellular nitrogen-fixing Cyanobacteria.</title>
        <authorList>
            <person name="Bandyopadhyay A."/>
            <person name="Elvitigala T."/>
            <person name="Welsh E."/>
            <person name="Stockel J."/>
            <person name="Liberton M."/>
            <person name="Min H."/>
            <person name="Sherman L.A."/>
            <person name="Pakrasi H.B."/>
        </authorList>
    </citation>
    <scope>NUCLEOTIDE SEQUENCE [LARGE SCALE GENOMIC DNA]</scope>
    <source>
        <strain evidence="5">PCC 7822</strain>
    </source>
</reference>
<dbReference type="EMBL" id="CP002198">
    <property type="protein sequence ID" value="ADN14813.1"/>
    <property type="molecule type" value="Genomic_DNA"/>
</dbReference>
<dbReference type="Gene3D" id="3.40.50.410">
    <property type="entry name" value="von Willebrand factor, type A domain"/>
    <property type="match status" value="1"/>
</dbReference>
<dbReference type="InterPro" id="IPR002035">
    <property type="entry name" value="VWF_A"/>
</dbReference>
<dbReference type="InterPro" id="IPR036465">
    <property type="entry name" value="vWFA_dom_sf"/>
</dbReference>